<evidence type="ECO:0000256" key="9">
    <source>
        <dbReference type="SAM" id="Phobius"/>
    </source>
</evidence>
<feature type="signal peptide" evidence="10">
    <location>
        <begin position="1"/>
        <end position="22"/>
    </location>
</feature>
<dbReference type="Pfam" id="PF06679">
    <property type="entry name" value="DUF1180"/>
    <property type="match status" value="1"/>
</dbReference>
<comment type="similarity">
    <text evidence="2">Belongs to the FAM174 family.</text>
</comment>
<dbReference type="Proteomes" id="UP000261520">
    <property type="component" value="Unplaced"/>
</dbReference>
<dbReference type="GO" id="GO:0005576">
    <property type="term" value="C:extracellular region"/>
    <property type="evidence" value="ECO:0007669"/>
    <property type="project" value="TreeGrafter"/>
</dbReference>
<evidence type="ECO:0000256" key="2">
    <source>
        <dbReference type="ARBA" id="ARBA00006986"/>
    </source>
</evidence>
<evidence type="ECO:0000256" key="10">
    <source>
        <dbReference type="SAM" id="SignalP"/>
    </source>
</evidence>
<dbReference type="InterPro" id="IPR009565">
    <property type="entry name" value="FAM174-like"/>
</dbReference>
<comment type="subcellular location">
    <subcellularLocation>
        <location evidence="1">Membrane</location>
        <topology evidence="1">Single-pass type I membrane protein</topology>
    </subcellularLocation>
</comment>
<feature type="compositionally biased region" description="Polar residues" evidence="8">
    <location>
        <begin position="38"/>
        <end position="54"/>
    </location>
</feature>
<evidence type="ECO:0000256" key="4">
    <source>
        <dbReference type="ARBA" id="ARBA00022729"/>
    </source>
</evidence>
<evidence type="ECO:0000256" key="6">
    <source>
        <dbReference type="ARBA" id="ARBA00023136"/>
    </source>
</evidence>
<dbReference type="STRING" id="409849.ENSPMGP00000025639"/>
<dbReference type="PANTHER" id="PTHR28607">
    <property type="entry name" value="EXPRESSED PROTEIN"/>
    <property type="match status" value="1"/>
</dbReference>
<evidence type="ECO:0000256" key="3">
    <source>
        <dbReference type="ARBA" id="ARBA00022692"/>
    </source>
</evidence>
<dbReference type="Ensembl" id="ENSPMGT00000027307.1">
    <property type="protein sequence ID" value="ENSPMGP00000025639.1"/>
    <property type="gene ID" value="ENSPMGG00000020694.1"/>
</dbReference>
<dbReference type="PANTHER" id="PTHR28607:SF2">
    <property type="entry name" value="PROTEIN FAM174C"/>
    <property type="match status" value="1"/>
</dbReference>
<proteinExistence type="inferred from homology"/>
<keyword evidence="12" id="KW-1185">Reference proteome</keyword>
<evidence type="ECO:0000256" key="7">
    <source>
        <dbReference type="ARBA" id="ARBA00023180"/>
    </source>
</evidence>
<keyword evidence="3 9" id="KW-0812">Transmembrane</keyword>
<sequence length="165" mass="18265">MSLYRLVTTLALSVCCWMLVFAAEDTAPKLVSISTATVKPAGNSSSPATNSTDSGGRRRGVLGSFSVDSSMIQRALYVLIGITLTGLLYFLIRAVRLKKPAPKKKYGLLSNYDDSLEMEGVESEEDDTLYEARSLRRSDQSKHTHSYILQYTFINLTFIEHGKSL</sequence>
<evidence type="ECO:0000256" key="1">
    <source>
        <dbReference type="ARBA" id="ARBA00004479"/>
    </source>
</evidence>
<dbReference type="GO" id="GO:0016020">
    <property type="term" value="C:membrane"/>
    <property type="evidence" value="ECO:0007669"/>
    <property type="project" value="UniProtKB-SubCell"/>
</dbReference>
<name>A0A3B4BAW8_9GOBI</name>
<evidence type="ECO:0000313" key="11">
    <source>
        <dbReference type="Ensembl" id="ENSPMGP00000025639.1"/>
    </source>
</evidence>
<keyword evidence="7" id="KW-0325">Glycoprotein</keyword>
<evidence type="ECO:0000256" key="5">
    <source>
        <dbReference type="ARBA" id="ARBA00022989"/>
    </source>
</evidence>
<keyword evidence="4 10" id="KW-0732">Signal</keyword>
<accession>A0A3B4BAW8</accession>
<dbReference type="AlphaFoldDB" id="A0A3B4BAW8"/>
<feature type="region of interest" description="Disordered" evidence="8">
    <location>
        <begin position="38"/>
        <end position="57"/>
    </location>
</feature>
<evidence type="ECO:0000313" key="12">
    <source>
        <dbReference type="Proteomes" id="UP000261520"/>
    </source>
</evidence>
<reference evidence="11" key="2">
    <citation type="submission" date="2025-09" db="UniProtKB">
        <authorList>
            <consortium name="Ensembl"/>
        </authorList>
    </citation>
    <scope>IDENTIFICATION</scope>
</reference>
<keyword evidence="6 9" id="KW-0472">Membrane</keyword>
<evidence type="ECO:0000256" key="8">
    <source>
        <dbReference type="SAM" id="MobiDB-lite"/>
    </source>
</evidence>
<reference evidence="11" key="1">
    <citation type="submission" date="2025-08" db="UniProtKB">
        <authorList>
            <consortium name="Ensembl"/>
        </authorList>
    </citation>
    <scope>IDENTIFICATION</scope>
</reference>
<organism evidence="11 12">
    <name type="scientific">Periophthalmus magnuspinnatus</name>
    <dbReference type="NCBI Taxonomy" id="409849"/>
    <lineage>
        <taxon>Eukaryota</taxon>
        <taxon>Metazoa</taxon>
        <taxon>Chordata</taxon>
        <taxon>Craniata</taxon>
        <taxon>Vertebrata</taxon>
        <taxon>Euteleostomi</taxon>
        <taxon>Actinopterygii</taxon>
        <taxon>Neopterygii</taxon>
        <taxon>Teleostei</taxon>
        <taxon>Neoteleostei</taxon>
        <taxon>Acanthomorphata</taxon>
        <taxon>Gobiaria</taxon>
        <taxon>Gobiiformes</taxon>
        <taxon>Gobioidei</taxon>
        <taxon>Gobiidae</taxon>
        <taxon>Oxudercinae</taxon>
        <taxon>Periophthalmus</taxon>
    </lineage>
</organism>
<feature type="transmembrane region" description="Helical" evidence="9">
    <location>
        <begin position="75"/>
        <end position="95"/>
    </location>
</feature>
<feature type="chain" id="PRO_5017312477" evidence="10">
    <location>
        <begin position="23"/>
        <end position="165"/>
    </location>
</feature>
<keyword evidence="5 9" id="KW-1133">Transmembrane helix</keyword>
<protein>
    <submittedName>
        <fullName evidence="11">Uncharacterized protein</fullName>
    </submittedName>
</protein>